<protein>
    <recommendedName>
        <fullName evidence="2">F-box domain-containing protein</fullName>
    </recommendedName>
</protein>
<evidence type="ECO:0000259" key="2">
    <source>
        <dbReference type="Pfam" id="PF00646"/>
    </source>
</evidence>
<dbReference type="Pfam" id="PF00646">
    <property type="entry name" value="F-box"/>
    <property type="match status" value="1"/>
</dbReference>
<dbReference type="AlphaFoldDB" id="A0AAW1YD77"/>
<comment type="caution">
    <text evidence="3">The sequence shown here is derived from an EMBL/GenBank/DDBJ whole genome shotgun (WGS) entry which is preliminary data.</text>
</comment>
<evidence type="ECO:0000256" key="1">
    <source>
        <dbReference type="SAM" id="MobiDB-lite"/>
    </source>
</evidence>
<sequence length="69" mass="7504">MAADWTQLPPELVESISKKLKIYADYLRFRGVCHSWQACVPENPSAPASSAAMADAPPIPAQPITPRVL</sequence>
<name>A0AAW1YD77_RUBAR</name>
<accession>A0AAW1YD77</accession>
<dbReference type="EMBL" id="JBEDUW010000002">
    <property type="protein sequence ID" value="KAK9946857.1"/>
    <property type="molecule type" value="Genomic_DNA"/>
</dbReference>
<dbReference type="InterPro" id="IPR001810">
    <property type="entry name" value="F-box_dom"/>
</dbReference>
<dbReference type="Proteomes" id="UP001457282">
    <property type="component" value="Unassembled WGS sequence"/>
</dbReference>
<feature type="compositionally biased region" description="Low complexity" evidence="1">
    <location>
        <begin position="43"/>
        <end position="56"/>
    </location>
</feature>
<gene>
    <name evidence="3" type="ORF">M0R45_012300</name>
</gene>
<organism evidence="3 4">
    <name type="scientific">Rubus argutus</name>
    <name type="common">Southern blackberry</name>
    <dbReference type="NCBI Taxonomy" id="59490"/>
    <lineage>
        <taxon>Eukaryota</taxon>
        <taxon>Viridiplantae</taxon>
        <taxon>Streptophyta</taxon>
        <taxon>Embryophyta</taxon>
        <taxon>Tracheophyta</taxon>
        <taxon>Spermatophyta</taxon>
        <taxon>Magnoliopsida</taxon>
        <taxon>eudicotyledons</taxon>
        <taxon>Gunneridae</taxon>
        <taxon>Pentapetalae</taxon>
        <taxon>rosids</taxon>
        <taxon>fabids</taxon>
        <taxon>Rosales</taxon>
        <taxon>Rosaceae</taxon>
        <taxon>Rosoideae</taxon>
        <taxon>Rosoideae incertae sedis</taxon>
        <taxon>Rubus</taxon>
    </lineage>
</organism>
<proteinExistence type="predicted"/>
<keyword evidence="4" id="KW-1185">Reference proteome</keyword>
<reference evidence="3 4" key="1">
    <citation type="journal article" date="2023" name="G3 (Bethesda)">
        <title>A chromosome-length genome assembly and annotation of blackberry (Rubus argutus, cv. 'Hillquist').</title>
        <authorList>
            <person name="Bruna T."/>
            <person name="Aryal R."/>
            <person name="Dudchenko O."/>
            <person name="Sargent D.J."/>
            <person name="Mead D."/>
            <person name="Buti M."/>
            <person name="Cavallini A."/>
            <person name="Hytonen T."/>
            <person name="Andres J."/>
            <person name="Pham M."/>
            <person name="Weisz D."/>
            <person name="Mascagni F."/>
            <person name="Usai G."/>
            <person name="Natali L."/>
            <person name="Bassil N."/>
            <person name="Fernandez G.E."/>
            <person name="Lomsadze A."/>
            <person name="Armour M."/>
            <person name="Olukolu B."/>
            <person name="Poorten T."/>
            <person name="Britton C."/>
            <person name="Davik J."/>
            <person name="Ashrafi H."/>
            <person name="Aiden E.L."/>
            <person name="Borodovsky M."/>
            <person name="Worthington M."/>
        </authorList>
    </citation>
    <scope>NUCLEOTIDE SEQUENCE [LARGE SCALE GENOMIC DNA]</scope>
    <source>
        <strain evidence="3">PI 553951</strain>
    </source>
</reference>
<dbReference type="Gene3D" id="1.20.1280.50">
    <property type="match status" value="1"/>
</dbReference>
<feature type="region of interest" description="Disordered" evidence="1">
    <location>
        <begin position="43"/>
        <end position="69"/>
    </location>
</feature>
<evidence type="ECO:0000313" key="3">
    <source>
        <dbReference type="EMBL" id="KAK9946857.1"/>
    </source>
</evidence>
<feature type="domain" description="F-box" evidence="2">
    <location>
        <begin position="5"/>
        <end position="40"/>
    </location>
</feature>
<evidence type="ECO:0000313" key="4">
    <source>
        <dbReference type="Proteomes" id="UP001457282"/>
    </source>
</evidence>